<protein>
    <submittedName>
        <fullName evidence="2">ABC transporter permease subunit</fullName>
    </submittedName>
</protein>
<keyword evidence="1" id="KW-0472">Membrane</keyword>
<feature type="transmembrane region" description="Helical" evidence="1">
    <location>
        <begin position="226"/>
        <end position="247"/>
    </location>
</feature>
<dbReference type="RefSeq" id="WP_345126783.1">
    <property type="nucleotide sequence ID" value="NZ_BAABAT010000006.1"/>
</dbReference>
<feature type="transmembrane region" description="Helical" evidence="1">
    <location>
        <begin position="21"/>
        <end position="42"/>
    </location>
</feature>
<dbReference type="EMBL" id="BAABAT010000006">
    <property type="protein sequence ID" value="GAA4248950.1"/>
    <property type="molecule type" value="Genomic_DNA"/>
</dbReference>
<sequence length="252" mass="26032">MSAFAAEWIKLRTLRSTRWPLGLTVVVAGGMAYLIGISFAHANPATLRYDAMFASFYSLSFAQLALVVFAVIAVSGEYGSGTIRPSLAAVPRRTAFYLAKMGAVALCLAGAAALSVAVSFAAAQAGLGARLRTSPSADGVAGTIAGAWLYLVLIALFAAGVAQALRSTALALGVLLPVFFLGSQGVGNIPGVRRVAQFLPDQAGVTILHFFGNPDSPDYDRAYGPWGGLGILALWAAAALAAGLLTLRRRDA</sequence>
<name>A0ABP8D6Y9_9ACTN</name>
<feature type="transmembrane region" description="Helical" evidence="1">
    <location>
        <begin position="140"/>
        <end position="162"/>
    </location>
</feature>
<evidence type="ECO:0000313" key="2">
    <source>
        <dbReference type="EMBL" id="GAA4248950.1"/>
    </source>
</evidence>
<feature type="transmembrane region" description="Helical" evidence="1">
    <location>
        <begin position="95"/>
        <end position="120"/>
    </location>
</feature>
<comment type="caution">
    <text evidence="2">The sequence shown here is derived from an EMBL/GenBank/DDBJ whole genome shotgun (WGS) entry which is preliminary data.</text>
</comment>
<gene>
    <name evidence="2" type="ORF">GCM10022255_031010</name>
</gene>
<accession>A0ABP8D6Y9</accession>
<evidence type="ECO:0000313" key="3">
    <source>
        <dbReference type="Proteomes" id="UP001500620"/>
    </source>
</evidence>
<reference evidence="3" key="1">
    <citation type="journal article" date="2019" name="Int. J. Syst. Evol. Microbiol.">
        <title>The Global Catalogue of Microorganisms (GCM) 10K type strain sequencing project: providing services to taxonomists for standard genome sequencing and annotation.</title>
        <authorList>
            <consortium name="The Broad Institute Genomics Platform"/>
            <consortium name="The Broad Institute Genome Sequencing Center for Infectious Disease"/>
            <person name="Wu L."/>
            <person name="Ma J."/>
        </authorList>
    </citation>
    <scope>NUCLEOTIDE SEQUENCE [LARGE SCALE GENOMIC DNA]</scope>
    <source>
        <strain evidence="3">JCM 17441</strain>
    </source>
</reference>
<dbReference type="Proteomes" id="UP001500620">
    <property type="component" value="Unassembled WGS sequence"/>
</dbReference>
<proteinExistence type="predicted"/>
<evidence type="ECO:0000256" key="1">
    <source>
        <dbReference type="SAM" id="Phobius"/>
    </source>
</evidence>
<keyword evidence="3" id="KW-1185">Reference proteome</keyword>
<feature type="transmembrane region" description="Helical" evidence="1">
    <location>
        <begin position="169"/>
        <end position="189"/>
    </location>
</feature>
<organism evidence="2 3">
    <name type="scientific">Dactylosporangium darangshiense</name>
    <dbReference type="NCBI Taxonomy" id="579108"/>
    <lineage>
        <taxon>Bacteria</taxon>
        <taxon>Bacillati</taxon>
        <taxon>Actinomycetota</taxon>
        <taxon>Actinomycetes</taxon>
        <taxon>Micromonosporales</taxon>
        <taxon>Micromonosporaceae</taxon>
        <taxon>Dactylosporangium</taxon>
    </lineage>
</organism>
<keyword evidence="1" id="KW-0812">Transmembrane</keyword>
<feature type="transmembrane region" description="Helical" evidence="1">
    <location>
        <begin position="54"/>
        <end position="74"/>
    </location>
</feature>
<keyword evidence="1" id="KW-1133">Transmembrane helix</keyword>